<dbReference type="PRINTS" id="PR00193">
    <property type="entry name" value="MYOSINHEAVY"/>
</dbReference>
<feature type="non-terminal residue" evidence="11">
    <location>
        <position position="1442"/>
    </location>
</feature>
<feature type="coiled-coil region" evidence="7">
    <location>
        <begin position="917"/>
        <end position="953"/>
    </location>
</feature>
<dbReference type="InterPro" id="IPR003593">
    <property type="entry name" value="AAA+_ATPase"/>
</dbReference>
<dbReference type="SUPFAM" id="SSF48065">
    <property type="entry name" value="DBL homology domain (DH-domain)"/>
    <property type="match status" value="1"/>
</dbReference>
<evidence type="ECO:0000256" key="6">
    <source>
        <dbReference type="PROSITE-ProRule" id="PRU00782"/>
    </source>
</evidence>
<dbReference type="SMART" id="SM00325">
    <property type="entry name" value="RhoGEF"/>
    <property type="match status" value="1"/>
</dbReference>
<evidence type="ECO:0000259" key="9">
    <source>
        <dbReference type="PROSITE" id="PS50010"/>
    </source>
</evidence>
<dbReference type="SUPFAM" id="SSF52540">
    <property type="entry name" value="P-loop containing nucleoside triphosphate hydrolases"/>
    <property type="match status" value="1"/>
</dbReference>
<dbReference type="Gene3D" id="1.10.10.820">
    <property type="match status" value="1"/>
</dbReference>
<dbReference type="InterPro" id="IPR027417">
    <property type="entry name" value="P-loop_NTPase"/>
</dbReference>
<keyword evidence="4 6" id="KW-0505">Motor protein</keyword>
<dbReference type="InterPro" id="IPR025662">
    <property type="entry name" value="Sigma_54_int_dom_ATP-bd_1"/>
</dbReference>
<proteinExistence type="inferred from homology"/>
<dbReference type="Pfam" id="PF00063">
    <property type="entry name" value="Myosin_head"/>
    <property type="match status" value="1"/>
</dbReference>
<dbReference type="PROSITE" id="PS50096">
    <property type="entry name" value="IQ"/>
    <property type="match status" value="1"/>
</dbReference>
<dbReference type="SMART" id="SM00382">
    <property type="entry name" value="AAA"/>
    <property type="match status" value="1"/>
</dbReference>
<feature type="compositionally biased region" description="Acidic residues" evidence="8">
    <location>
        <begin position="988"/>
        <end position="1025"/>
    </location>
</feature>
<evidence type="ECO:0000256" key="1">
    <source>
        <dbReference type="ARBA" id="ARBA00022741"/>
    </source>
</evidence>
<feature type="domain" description="Myosin motor" evidence="10">
    <location>
        <begin position="62"/>
        <end position="808"/>
    </location>
</feature>
<keyword evidence="1 6" id="KW-0547">Nucleotide-binding</keyword>
<dbReference type="PROSITE" id="PS00675">
    <property type="entry name" value="SIGMA54_INTERACT_1"/>
    <property type="match status" value="1"/>
</dbReference>
<dbReference type="GO" id="GO:0051015">
    <property type="term" value="F:actin filament binding"/>
    <property type="evidence" value="ECO:0007669"/>
    <property type="project" value="TreeGrafter"/>
</dbReference>
<keyword evidence="2 6" id="KW-0067">ATP-binding</keyword>
<protein>
    <submittedName>
        <fullName evidence="11">Myosin-13</fullName>
    </submittedName>
</protein>
<dbReference type="GO" id="GO:0007015">
    <property type="term" value="P:actin filament organization"/>
    <property type="evidence" value="ECO:0007669"/>
    <property type="project" value="TreeGrafter"/>
</dbReference>
<dbReference type="InterPro" id="IPR001609">
    <property type="entry name" value="Myosin_head_motor_dom-like"/>
</dbReference>
<dbReference type="Gene3D" id="1.20.900.10">
    <property type="entry name" value="Dbl homology (DH) domain"/>
    <property type="match status" value="1"/>
</dbReference>
<keyword evidence="3 6" id="KW-0518">Myosin</keyword>
<dbReference type="Gene3D" id="3.40.850.10">
    <property type="entry name" value="Kinesin motor domain"/>
    <property type="match status" value="1"/>
</dbReference>
<keyword evidence="7" id="KW-0175">Coiled coil</keyword>
<evidence type="ECO:0000256" key="5">
    <source>
        <dbReference type="ARBA" id="ARBA00023203"/>
    </source>
</evidence>
<feature type="domain" description="DH" evidence="9">
    <location>
        <begin position="1164"/>
        <end position="1365"/>
    </location>
</feature>
<dbReference type="PROSITE" id="PS50010">
    <property type="entry name" value="DH_2"/>
    <property type="match status" value="1"/>
</dbReference>
<dbReference type="InterPro" id="IPR035899">
    <property type="entry name" value="DBL_dom_sf"/>
</dbReference>
<sequence length="1442" mass="160581">MTVETSQRNVWVLVENSYLEGRIAVDEPSEDFVDVSVETLGVTIPISRENVYETNPDVSSFYDLDDLTSLRHLHEPAILHVLEGRSYENQPYTYLSGILVSVNPLERTSEALQAGFKAAPGTYVPPHPFALAETAFQQMCFATKNQDRSCTSAQSIVIAGESGAGKTEVAKRVIQHLIKRSGASPAQISSGDGSPSLEQQLLGLNPILESFGNAATLRNHNSSRFGKFTKLHFDCDGSSESGATLAHASICSYLLERSRIAFHSPGERSFRVFYELINGADTELRDRARLGPVDQSKEGYIFNFVRDKDAAERDCAKQLERDKAAFAGLVEALRAVGLGKRLDDIFLMVACVLHLGNLEIEEEESEQGSVACIKNEQLVTEGVTSDLLGLPQGSLQRLLCERTVNLPGGESVRVRRKLLEALEARNALAKSLYSALFDWLIERINHKLAPDAMAAERFKDSYVGVLDIFGFETFARNDFEQLLINFANEALQETFREKVLVAEALLYRQEGLVLDDATSSSSAGDDIASCLALLEGTKSQPGILQKLAAESECPNPKDDRFVSTLHSSFARHPQFLAPHPKDKRTTFIVSHYASDVTYTVGKFTQKNLDRLPKDAQVVLGQSTREFVADMLAAAASSAGGSGAAASKRQQRTIATQFSKQISALVRDLNATQCSFVRCIKPNLTMRRDHSNGRWFDSSYVLDQLRCLGIAQTAKALRGGGFPTRIDYKDVMENFKEQIPKEHFEACTKLLDVGAGGCVDDTARRRRRNARFIRALFWAFDIPQDAYRCGLTKVFFKPGALQKVDAMLAASREQADANVGDDAEIAESARLARFREHCARSAWRSCCTKVIAANRFLDVLQAARKAAEARRRALERRAAVRIQATWRMALAMDNFRIIFQAVLSAQSFWRMCETRKAYLAEQQRRKEAAQALAEAEAEAAAAQAAAEAAAAKRQQEAAAAVAAAEAAEAAAKAQRQLDIRKRSNNNDEVTNDEREEDADEDEDVQDEEEDEEDEHIEEDDEDEEEADRLREQAMRCQQQMQLMMIKEAILAENERREAAADTDGSMSTIPEENEDDVSSWASRSQRSRSSSASASGDEGSHGVSNAKRGTGERTKKKDGDANAKSGSKSGTTASGRQMTGRKQRLYSRRNPSSQKRVTAEHDQKKQRTIFLRLRQEERSYVDALSIINGNYYKPVLETLIIDEPGSTKGLLRQDAESIFSNLPQLLKMHFQMLASIEEELAKQKQDPMYAMTSTFLGKLRESLPFLRTVYLVYVKQNSTSLSILSRARAEVPKFARFLRLTAENKTLPSYGTDLRDLLKIPINQMARYHEFLNMLLSCTHPDSREHKDLREVCKRIEGITRELDNERRLARLRMRAYEIANELEGVGKPAWKRKGKTQLLNNVNNPRSHHSLMDLSAAAAASLQSSHQRESFPTGSSQGQAIS</sequence>
<dbReference type="PANTHER" id="PTHR13140:SF845">
    <property type="entry name" value="MYOSIN-LIKE PROTEIN"/>
    <property type="match status" value="1"/>
</dbReference>
<feature type="binding site" evidence="6">
    <location>
        <begin position="160"/>
        <end position="167"/>
    </location>
    <ligand>
        <name>ATP</name>
        <dbReference type="ChEBI" id="CHEBI:30616"/>
    </ligand>
</feature>
<feature type="compositionally biased region" description="Basic and acidic residues" evidence="8">
    <location>
        <begin position="974"/>
        <end position="984"/>
    </location>
</feature>
<dbReference type="Proteomes" id="UP000241890">
    <property type="component" value="Unassembled WGS sequence"/>
</dbReference>
<feature type="compositionally biased region" description="Polar residues" evidence="8">
    <location>
        <begin position="1430"/>
        <end position="1442"/>
    </location>
</feature>
<dbReference type="InterPro" id="IPR000219">
    <property type="entry name" value="DH_dom"/>
</dbReference>
<evidence type="ECO:0000256" key="8">
    <source>
        <dbReference type="SAM" id="MobiDB-lite"/>
    </source>
</evidence>
<name>A0A2R5H2B4_9STRA</name>
<reference evidence="11 12" key="1">
    <citation type="submission" date="2017-12" db="EMBL/GenBank/DDBJ databases">
        <title>Sequencing, de novo assembly and annotation of complete genome of a new Thraustochytrid species, strain FCC1311.</title>
        <authorList>
            <person name="Sedici K."/>
            <person name="Godart F."/>
            <person name="Aiese Cigliano R."/>
            <person name="Sanseverino W."/>
            <person name="Barakat M."/>
            <person name="Ortet P."/>
            <person name="Marechal E."/>
            <person name="Cagnac O."/>
            <person name="Amato A."/>
        </authorList>
    </citation>
    <scope>NUCLEOTIDE SEQUENCE [LARGE SCALE GENOMIC DNA]</scope>
</reference>
<dbReference type="GO" id="GO:0016459">
    <property type="term" value="C:myosin complex"/>
    <property type="evidence" value="ECO:0007669"/>
    <property type="project" value="UniProtKB-KW"/>
</dbReference>
<dbReference type="EMBL" id="BEYU01000242">
    <property type="protein sequence ID" value="GBG34981.1"/>
    <property type="molecule type" value="Genomic_DNA"/>
</dbReference>
<comment type="caution">
    <text evidence="11">The sequence shown here is derived from an EMBL/GenBank/DDBJ whole genome shotgun (WGS) entry which is preliminary data.</text>
</comment>
<feature type="compositionally biased region" description="Low complexity" evidence="8">
    <location>
        <begin position="1077"/>
        <end position="1094"/>
    </location>
</feature>
<dbReference type="SMART" id="SM00242">
    <property type="entry name" value="MYSc"/>
    <property type="match status" value="1"/>
</dbReference>
<dbReference type="Gene3D" id="1.20.5.4820">
    <property type="match status" value="1"/>
</dbReference>
<organism evidence="11 12">
    <name type="scientific">Hondaea fermentalgiana</name>
    <dbReference type="NCBI Taxonomy" id="2315210"/>
    <lineage>
        <taxon>Eukaryota</taxon>
        <taxon>Sar</taxon>
        <taxon>Stramenopiles</taxon>
        <taxon>Bigyra</taxon>
        <taxon>Labyrinthulomycetes</taxon>
        <taxon>Thraustochytrida</taxon>
        <taxon>Thraustochytriidae</taxon>
        <taxon>Hondaea</taxon>
    </lineage>
</organism>
<dbReference type="InParanoid" id="A0A2R5H2B4"/>
<evidence type="ECO:0000256" key="3">
    <source>
        <dbReference type="ARBA" id="ARBA00023123"/>
    </source>
</evidence>
<dbReference type="GO" id="GO:0005085">
    <property type="term" value="F:guanyl-nucleotide exchange factor activity"/>
    <property type="evidence" value="ECO:0007669"/>
    <property type="project" value="InterPro"/>
</dbReference>
<dbReference type="PANTHER" id="PTHR13140">
    <property type="entry name" value="MYOSIN"/>
    <property type="match status" value="1"/>
</dbReference>
<dbReference type="GO" id="GO:0016020">
    <property type="term" value="C:membrane"/>
    <property type="evidence" value="ECO:0007669"/>
    <property type="project" value="TreeGrafter"/>
</dbReference>
<dbReference type="GO" id="GO:0005737">
    <property type="term" value="C:cytoplasm"/>
    <property type="evidence" value="ECO:0007669"/>
    <property type="project" value="TreeGrafter"/>
</dbReference>
<dbReference type="GO" id="GO:0000146">
    <property type="term" value="F:microfilament motor activity"/>
    <property type="evidence" value="ECO:0007669"/>
    <property type="project" value="TreeGrafter"/>
</dbReference>
<dbReference type="GO" id="GO:0005524">
    <property type="term" value="F:ATP binding"/>
    <property type="evidence" value="ECO:0007669"/>
    <property type="project" value="UniProtKB-UniRule"/>
</dbReference>
<dbReference type="Gene3D" id="1.20.58.530">
    <property type="match status" value="1"/>
</dbReference>
<evidence type="ECO:0000256" key="2">
    <source>
        <dbReference type="ARBA" id="ARBA00022840"/>
    </source>
</evidence>
<feature type="compositionally biased region" description="Basic and acidic residues" evidence="8">
    <location>
        <begin position="1108"/>
        <end position="1120"/>
    </location>
</feature>
<keyword evidence="12" id="KW-1185">Reference proteome</keyword>
<evidence type="ECO:0000256" key="4">
    <source>
        <dbReference type="ARBA" id="ARBA00023175"/>
    </source>
</evidence>
<evidence type="ECO:0000259" key="10">
    <source>
        <dbReference type="PROSITE" id="PS51456"/>
    </source>
</evidence>
<dbReference type="OrthoDB" id="6108017at2759"/>
<evidence type="ECO:0000313" key="11">
    <source>
        <dbReference type="EMBL" id="GBG34981.1"/>
    </source>
</evidence>
<feature type="region of interest" description="Disordered" evidence="8">
    <location>
        <begin position="973"/>
        <end position="1031"/>
    </location>
</feature>
<dbReference type="InterPro" id="IPR036961">
    <property type="entry name" value="Kinesin_motor_dom_sf"/>
</dbReference>
<feature type="compositionally biased region" description="Low complexity" evidence="8">
    <location>
        <begin position="1122"/>
        <end position="1134"/>
    </location>
</feature>
<comment type="similarity">
    <text evidence="6">Belongs to the TRAFAC class myosin-kinesin ATPase superfamily. Myosin family.</text>
</comment>
<keyword evidence="5 6" id="KW-0009">Actin-binding</keyword>
<feature type="region of interest" description="Disordered" evidence="8">
    <location>
        <begin position="1418"/>
        <end position="1442"/>
    </location>
</feature>
<feature type="region of interest" description="Disordered" evidence="8">
    <location>
        <begin position="1053"/>
        <end position="1163"/>
    </location>
</feature>
<accession>A0A2R5H2B4</accession>
<dbReference type="Pfam" id="PF00621">
    <property type="entry name" value="RhoGEF"/>
    <property type="match status" value="1"/>
</dbReference>
<gene>
    <name evidence="11" type="ORF">FCC1311_112032</name>
</gene>
<evidence type="ECO:0000313" key="12">
    <source>
        <dbReference type="Proteomes" id="UP000241890"/>
    </source>
</evidence>
<evidence type="ECO:0000256" key="7">
    <source>
        <dbReference type="SAM" id="Coils"/>
    </source>
</evidence>
<dbReference type="Gene3D" id="1.20.120.720">
    <property type="entry name" value="Myosin VI head, motor domain, U50 subdomain"/>
    <property type="match status" value="1"/>
</dbReference>
<comment type="caution">
    <text evidence="6">Lacks conserved residue(s) required for the propagation of feature annotation.</text>
</comment>
<dbReference type="PROSITE" id="PS51456">
    <property type="entry name" value="MYOSIN_MOTOR"/>
    <property type="match status" value="1"/>
</dbReference>